<dbReference type="AlphaFoldDB" id="A0A7Y9LVS9"/>
<protein>
    <recommendedName>
        <fullName evidence="4">DUF4307 domain-containing protein</fullName>
    </recommendedName>
</protein>
<evidence type="ECO:0000313" key="3">
    <source>
        <dbReference type="Proteomes" id="UP000521748"/>
    </source>
</evidence>
<feature type="transmembrane region" description="Helical" evidence="1">
    <location>
        <begin position="31"/>
        <end position="50"/>
    </location>
</feature>
<dbReference type="Pfam" id="PF14155">
    <property type="entry name" value="DUF4307"/>
    <property type="match status" value="1"/>
</dbReference>
<comment type="caution">
    <text evidence="2">The sequence shown here is derived from an EMBL/GenBank/DDBJ whole genome shotgun (WGS) entry which is preliminary data.</text>
</comment>
<dbReference type="EMBL" id="JACBYQ010000002">
    <property type="protein sequence ID" value="NYE96523.1"/>
    <property type="molecule type" value="Genomic_DNA"/>
</dbReference>
<keyword evidence="1" id="KW-0812">Transmembrane</keyword>
<dbReference type="InterPro" id="IPR025443">
    <property type="entry name" value="DUF4307"/>
</dbReference>
<accession>A0A7Y9LVS9</accession>
<dbReference type="Proteomes" id="UP000521748">
    <property type="component" value="Unassembled WGS sequence"/>
</dbReference>
<gene>
    <name evidence="2" type="ORF">FHU41_002773</name>
</gene>
<organism evidence="2 3">
    <name type="scientific">Psychromicrobium silvestre</name>
    <dbReference type="NCBI Taxonomy" id="1645614"/>
    <lineage>
        <taxon>Bacteria</taxon>
        <taxon>Bacillati</taxon>
        <taxon>Actinomycetota</taxon>
        <taxon>Actinomycetes</taxon>
        <taxon>Micrococcales</taxon>
        <taxon>Micrococcaceae</taxon>
        <taxon>Psychromicrobium</taxon>
    </lineage>
</organism>
<reference evidence="2 3" key="1">
    <citation type="submission" date="2020-07" db="EMBL/GenBank/DDBJ databases">
        <title>Sequencing the genomes of 1000 actinobacteria strains.</title>
        <authorList>
            <person name="Klenk H.-P."/>
        </authorList>
    </citation>
    <scope>NUCLEOTIDE SEQUENCE [LARGE SCALE GENOMIC DNA]</scope>
    <source>
        <strain evidence="2 3">DSM 102047</strain>
    </source>
</reference>
<keyword evidence="1" id="KW-0472">Membrane</keyword>
<dbReference type="RefSeq" id="WP_343046336.1">
    <property type="nucleotide sequence ID" value="NZ_JACBYQ010000002.1"/>
</dbReference>
<keyword evidence="1" id="KW-1133">Transmembrane helix</keyword>
<evidence type="ECO:0008006" key="4">
    <source>
        <dbReference type="Google" id="ProtNLM"/>
    </source>
</evidence>
<evidence type="ECO:0000313" key="2">
    <source>
        <dbReference type="EMBL" id="NYE96523.1"/>
    </source>
</evidence>
<proteinExistence type="predicted"/>
<evidence type="ECO:0000256" key="1">
    <source>
        <dbReference type="SAM" id="Phobius"/>
    </source>
</evidence>
<keyword evidence="3" id="KW-1185">Reference proteome</keyword>
<sequence length="149" mass="15784">MSNPAPAQRVSSSLANRYGRPQSKLGRRGKIWLIAVAAVLIITFVSWLTFGNGPTADSKLVGFTVVNATETTVNFQVSKDPASTAQCELQALDNSFAVVGWKVVTVGPNGSDQGTEGGRTTVQKVDLLTDTLAVSADVDSCWIVNENRG</sequence>
<name>A0A7Y9LVS9_9MICC</name>